<dbReference type="Pfam" id="PF14474">
    <property type="entry name" value="RTC4"/>
    <property type="match status" value="1"/>
</dbReference>
<feature type="compositionally biased region" description="Basic and acidic residues" evidence="1">
    <location>
        <begin position="481"/>
        <end position="495"/>
    </location>
</feature>
<dbReference type="Proteomes" id="UP000027265">
    <property type="component" value="Unassembled WGS sequence"/>
</dbReference>
<evidence type="ECO:0000259" key="2">
    <source>
        <dbReference type="Pfam" id="PF14474"/>
    </source>
</evidence>
<gene>
    <name evidence="3" type="ORF">JAAARDRAFT_704103</name>
</gene>
<feature type="region of interest" description="Disordered" evidence="1">
    <location>
        <begin position="381"/>
        <end position="448"/>
    </location>
</feature>
<sequence length="513" mass="58071">MNKVSFFQKYEHGWPIKAMLSSWLGNKSYRLKAAKAAERVDMDEDTEMGEWSENEGSEDMGSEDGTQVEDTDNEEVERSVNRVKRHKTSHVDNNRSVSPKAQRGRPPKKRSRRVSEDFEDDDEELPDRITTAVVRLEESATVKVEADADSPPDQFCPIITCTDRFPKFPSTILLRLIQDRDTALDRRPAKNSMASFSEAICARIKLEVPSHSVANKATGFDCLRLRNRCLALEESLREILDAPQDTLTWKFLSDEIELTKFVKSQSDRNLHGEVFSVGRYGEDGRQIIISTLDRMLAAHPIDERGMFLIKPFTLRLFVDIILASEFAILLIAEDLDVVYEEAYEAKERDYRHGTPRVPYGGAMAVETMIQENFQETLRFRTNQPCTDSSPPKIGSMSTFQVTPSDRREEPTGSPAAQKSSSRRTEQERNATPGPSNLKPTGDSKSNMNKISLADYPKVRICLDLPGNWFSPQRQIFAAYSPEKEGAKSKTTERKGTKANGGANKEERFGRPER</sequence>
<feature type="region of interest" description="Disordered" evidence="1">
    <location>
        <begin position="478"/>
        <end position="513"/>
    </location>
</feature>
<evidence type="ECO:0000313" key="3">
    <source>
        <dbReference type="EMBL" id="KDQ51672.1"/>
    </source>
</evidence>
<feature type="compositionally biased region" description="Acidic residues" evidence="1">
    <location>
        <begin position="41"/>
        <end position="75"/>
    </location>
</feature>
<feature type="compositionally biased region" description="Polar residues" evidence="1">
    <location>
        <begin position="432"/>
        <end position="448"/>
    </location>
</feature>
<name>A0A067PKV5_9AGAM</name>
<feature type="region of interest" description="Disordered" evidence="1">
    <location>
        <begin position="37"/>
        <end position="125"/>
    </location>
</feature>
<dbReference type="InterPro" id="IPR028094">
    <property type="entry name" value="RTC4_C"/>
</dbReference>
<feature type="compositionally biased region" description="Basic residues" evidence="1">
    <location>
        <begin position="102"/>
        <end position="112"/>
    </location>
</feature>
<dbReference type="EMBL" id="KL197746">
    <property type="protein sequence ID" value="KDQ51672.1"/>
    <property type="molecule type" value="Genomic_DNA"/>
</dbReference>
<proteinExistence type="predicted"/>
<evidence type="ECO:0000313" key="4">
    <source>
        <dbReference type="Proteomes" id="UP000027265"/>
    </source>
</evidence>
<protein>
    <recommendedName>
        <fullName evidence="2">Restriction of telomere capping protein 4 C-terminal domain-containing protein</fullName>
    </recommendedName>
</protein>
<keyword evidence="4" id="KW-1185">Reference proteome</keyword>
<dbReference type="AlphaFoldDB" id="A0A067PKV5"/>
<reference evidence="4" key="1">
    <citation type="journal article" date="2014" name="Proc. Natl. Acad. Sci. U.S.A.">
        <title>Extensive sampling of basidiomycete genomes demonstrates inadequacy of the white-rot/brown-rot paradigm for wood decay fungi.</title>
        <authorList>
            <person name="Riley R."/>
            <person name="Salamov A.A."/>
            <person name="Brown D.W."/>
            <person name="Nagy L.G."/>
            <person name="Floudas D."/>
            <person name="Held B.W."/>
            <person name="Levasseur A."/>
            <person name="Lombard V."/>
            <person name="Morin E."/>
            <person name="Otillar R."/>
            <person name="Lindquist E.A."/>
            <person name="Sun H."/>
            <person name="LaButti K.M."/>
            <person name="Schmutz J."/>
            <person name="Jabbour D."/>
            <person name="Luo H."/>
            <person name="Baker S.E."/>
            <person name="Pisabarro A.G."/>
            <person name="Walton J.D."/>
            <person name="Blanchette R.A."/>
            <person name="Henrissat B."/>
            <person name="Martin F."/>
            <person name="Cullen D."/>
            <person name="Hibbett D.S."/>
            <person name="Grigoriev I.V."/>
        </authorList>
    </citation>
    <scope>NUCLEOTIDE SEQUENCE [LARGE SCALE GENOMIC DNA]</scope>
    <source>
        <strain evidence="4">MUCL 33604</strain>
    </source>
</reference>
<evidence type="ECO:0000256" key="1">
    <source>
        <dbReference type="SAM" id="MobiDB-lite"/>
    </source>
</evidence>
<feature type="domain" description="Restriction of telomere capping protein 4 C-terminal" evidence="2">
    <location>
        <begin position="260"/>
        <end position="347"/>
    </location>
</feature>
<dbReference type="HOGENOM" id="CLU_531066_0_0_1"/>
<feature type="compositionally biased region" description="Basic and acidic residues" evidence="1">
    <location>
        <begin position="503"/>
        <end position="513"/>
    </location>
</feature>
<feature type="compositionally biased region" description="Polar residues" evidence="1">
    <location>
        <begin position="381"/>
        <end position="403"/>
    </location>
</feature>
<organism evidence="3 4">
    <name type="scientific">Jaapia argillacea MUCL 33604</name>
    <dbReference type="NCBI Taxonomy" id="933084"/>
    <lineage>
        <taxon>Eukaryota</taxon>
        <taxon>Fungi</taxon>
        <taxon>Dikarya</taxon>
        <taxon>Basidiomycota</taxon>
        <taxon>Agaricomycotina</taxon>
        <taxon>Agaricomycetes</taxon>
        <taxon>Agaricomycetidae</taxon>
        <taxon>Jaapiales</taxon>
        <taxon>Jaapiaceae</taxon>
        <taxon>Jaapia</taxon>
    </lineage>
</organism>
<dbReference type="InParanoid" id="A0A067PKV5"/>
<accession>A0A067PKV5</accession>